<keyword evidence="3" id="KW-1185">Reference proteome</keyword>
<comment type="caution">
    <text evidence="2">The sequence shown here is derived from an EMBL/GenBank/DDBJ whole genome shotgun (WGS) entry which is preliminary data.</text>
</comment>
<dbReference type="EMBL" id="JAYMYS010000004">
    <property type="protein sequence ID" value="KAK7396053.1"/>
    <property type="molecule type" value="Genomic_DNA"/>
</dbReference>
<feature type="signal peptide" evidence="1">
    <location>
        <begin position="1"/>
        <end position="21"/>
    </location>
</feature>
<dbReference type="AlphaFoldDB" id="A0AAN9SLV2"/>
<keyword evidence="1" id="KW-0732">Signal</keyword>
<protein>
    <recommendedName>
        <fullName evidence="4">Secreted protein</fullName>
    </recommendedName>
</protein>
<dbReference type="Proteomes" id="UP001386955">
    <property type="component" value="Unassembled WGS sequence"/>
</dbReference>
<evidence type="ECO:0000313" key="2">
    <source>
        <dbReference type="EMBL" id="KAK7396053.1"/>
    </source>
</evidence>
<name>A0AAN9SLV2_PSOTE</name>
<proteinExistence type="predicted"/>
<reference evidence="2 3" key="1">
    <citation type="submission" date="2024-01" db="EMBL/GenBank/DDBJ databases">
        <title>The genomes of 5 underutilized Papilionoideae crops provide insights into root nodulation and disease resistanc.</title>
        <authorList>
            <person name="Jiang F."/>
        </authorList>
    </citation>
    <scope>NUCLEOTIDE SEQUENCE [LARGE SCALE GENOMIC DNA]</scope>
    <source>
        <strain evidence="2">DUOXIRENSHENG_FW03</strain>
        <tissue evidence="2">Leaves</tissue>
    </source>
</reference>
<organism evidence="2 3">
    <name type="scientific">Psophocarpus tetragonolobus</name>
    <name type="common">Winged bean</name>
    <name type="synonym">Dolichos tetragonolobus</name>
    <dbReference type="NCBI Taxonomy" id="3891"/>
    <lineage>
        <taxon>Eukaryota</taxon>
        <taxon>Viridiplantae</taxon>
        <taxon>Streptophyta</taxon>
        <taxon>Embryophyta</taxon>
        <taxon>Tracheophyta</taxon>
        <taxon>Spermatophyta</taxon>
        <taxon>Magnoliopsida</taxon>
        <taxon>eudicotyledons</taxon>
        <taxon>Gunneridae</taxon>
        <taxon>Pentapetalae</taxon>
        <taxon>rosids</taxon>
        <taxon>fabids</taxon>
        <taxon>Fabales</taxon>
        <taxon>Fabaceae</taxon>
        <taxon>Papilionoideae</taxon>
        <taxon>50 kb inversion clade</taxon>
        <taxon>NPAAA clade</taxon>
        <taxon>indigoferoid/millettioid clade</taxon>
        <taxon>Phaseoleae</taxon>
        <taxon>Psophocarpus</taxon>
    </lineage>
</organism>
<gene>
    <name evidence="2" type="ORF">VNO78_16773</name>
</gene>
<accession>A0AAN9SLV2</accession>
<evidence type="ECO:0000256" key="1">
    <source>
        <dbReference type="SAM" id="SignalP"/>
    </source>
</evidence>
<evidence type="ECO:0008006" key="4">
    <source>
        <dbReference type="Google" id="ProtNLM"/>
    </source>
</evidence>
<feature type="chain" id="PRO_5043001957" description="Secreted protein" evidence="1">
    <location>
        <begin position="22"/>
        <end position="125"/>
    </location>
</feature>
<sequence>MKLHLISCALLVATDSYTTFASLLAFPNANATRLITTVLLFFPKFRETLHSTRDCYEGYLCFIYNLQFWKLEFNHKWDTLYMRVANSDWNCVSLSRYPLSLFSPSAPLLCPFYNMHLTLKLPYSP</sequence>
<evidence type="ECO:0000313" key="3">
    <source>
        <dbReference type="Proteomes" id="UP001386955"/>
    </source>
</evidence>